<dbReference type="STRING" id="158627.BW687_01300"/>
<dbReference type="PANTHER" id="PTHR30482:SF20">
    <property type="entry name" value="HIGH-AFFINITY BRANCHED-CHAIN AMINO ACID TRANSPORT SYSTEM PERMEASE PROTEIN LIVM"/>
    <property type="match status" value="1"/>
</dbReference>
<evidence type="ECO:0000259" key="7">
    <source>
        <dbReference type="Pfam" id="PF11862"/>
    </source>
</evidence>
<feature type="domain" description="High-affinity branched-chain amino acid transport system permease LivHM N-terminal" evidence="7">
    <location>
        <begin position="3"/>
        <end position="105"/>
    </location>
</feature>
<dbReference type="InterPro" id="IPR001851">
    <property type="entry name" value="ABC_transp_permease"/>
</dbReference>
<comment type="subcellular location">
    <subcellularLocation>
        <location evidence="1">Cell inner membrane</location>
        <topology evidence="1">Multi-pass membrane protein</topology>
    </subcellularLocation>
</comment>
<dbReference type="InterPro" id="IPR043428">
    <property type="entry name" value="LivM-like"/>
</dbReference>
<organism evidence="8 9">
    <name type="scientific">Pseudomonas graminis</name>
    <dbReference type="NCBI Taxonomy" id="158627"/>
    <lineage>
        <taxon>Bacteria</taxon>
        <taxon>Pseudomonadati</taxon>
        <taxon>Pseudomonadota</taxon>
        <taxon>Gammaproteobacteria</taxon>
        <taxon>Pseudomonadales</taxon>
        <taxon>Pseudomonadaceae</taxon>
        <taxon>Pseudomonas</taxon>
    </lineage>
</organism>
<gene>
    <name evidence="8" type="ORF">BBI10_24795</name>
</gene>
<evidence type="ECO:0000313" key="9">
    <source>
        <dbReference type="Proteomes" id="UP000095143"/>
    </source>
</evidence>
<dbReference type="AlphaFoldDB" id="A0A1C2D9G2"/>
<keyword evidence="3 6" id="KW-0812">Transmembrane</keyword>
<evidence type="ECO:0000256" key="3">
    <source>
        <dbReference type="ARBA" id="ARBA00022692"/>
    </source>
</evidence>
<dbReference type="Proteomes" id="UP000095143">
    <property type="component" value="Unassembled WGS sequence"/>
</dbReference>
<name>A0A1C2D9G2_9PSED</name>
<dbReference type="OrthoDB" id="9814461at2"/>
<feature type="transmembrane region" description="Helical" evidence="6">
    <location>
        <begin position="164"/>
        <end position="186"/>
    </location>
</feature>
<feature type="transmembrane region" description="Helical" evidence="6">
    <location>
        <begin position="388"/>
        <end position="407"/>
    </location>
</feature>
<proteinExistence type="predicted"/>
<dbReference type="GO" id="GO:0015658">
    <property type="term" value="F:branched-chain amino acid transmembrane transporter activity"/>
    <property type="evidence" value="ECO:0007669"/>
    <property type="project" value="InterPro"/>
</dbReference>
<feature type="transmembrane region" description="Helical" evidence="6">
    <location>
        <begin position="350"/>
        <end position="376"/>
    </location>
</feature>
<evidence type="ECO:0000256" key="5">
    <source>
        <dbReference type="ARBA" id="ARBA00023136"/>
    </source>
</evidence>
<dbReference type="NCBIfam" id="NF008450">
    <property type="entry name" value="PRK11301.1"/>
    <property type="match status" value="1"/>
</dbReference>
<evidence type="ECO:0000256" key="2">
    <source>
        <dbReference type="ARBA" id="ARBA00022475"/>
    </source>
</evidence>
<feature type="transmembrane region" description="Helical" evidence="6">
    <location>
        <begin position="263"/>
        <end position="284"/>
    </location>
</feature>
<dbReference type="Pfam" id="PF11862">
    <property type="entry name" value="DUF3382"/>
    <property type="match status" value="1"/>
</dbReference>
<dbReference type="CDD" id="cd06581">
    <property type="entry name" value="TM_PBP1_LivM_like"/>
    <property type="match status" value="1"/>
</dbReference>
<protein>
    <submittedName>
        <fullName evidence="8">High-affinity branched-chain amino acid ABC transporter permease LivM</fullName>
    </submittedName>
</protein>
<feature type="transmembrane region" description="Helical" evidence="6">
    <location>
        <begin position="116"/>
        <end position="134"/>
    </location>
</feature>
<keyword evidence="2" id="KW-1003">Cell membrane</keyword>
<sequence length="420" mass="46054">MTRNLKSALFSAVLVLAVAYPILGLKLDIVGINLAVVGASTTTVLVIFAAAFLMFLRVLFNEQISAMWRSRPQKQLMSDKTSNFLTLPSTQRWFLGALVIAALVWPFFGSRGAVDIATLILIYVMLGLGLNIVVGLAGLLDLGYVGFYAVGAYTYALLQHYFGFGFWICLPLAGLASATFGFLLGFPVLRLRGDYLAIVTLGFGEIIRLFLRNLTDITGGPNGISNIEKPTLFGLSFERKAAEGMQTFHEYFGLQYNSINKVIFLYLIALLLALLALFVINRLLRMPIGRAWEALREDEIACRALGLNPTIIKLSAFTLGAAFAGFAGSFFAARQGLITPESFTFLESAIILAIVVLGGMGSQLGVILAAVVMILLPELLREFSEYRMLGFGALMVLMMIWRPQGFLPMQRPVMKLKGER</sequence>
<dbReference type="EMBL" id="MDEN01000069">
    <property type="protein sequence ID" value="OCX11407.1"/>
    <property type="molecule type" value="Genomic_DNA"/>
</dbReference>
<accession>A0A1C2D9G2</accession>
<dbReference type="PANTHER" id="PTHR30482">
    <property type="entry name" value="HIGH-AFFINITY BRANCHED-CHAIN AMINO ACID TRANSPORT SYSTEM PERMEASE"/>
    <property type="match status" value="1"/>
</dbReference>
<dbReference type="Pfam" id="PF02653">
    <property type="entry name" value="BPD_transp_2"/>
    <property type="match status" value="1"/>
</dbReference>
<feature type="transmembrane region" description="Helical" evidence="6">
    <location>
        <begin position="34"/>
        <end position="60"/>
    </location>
</feature>
<keyword evidence="4 6" id="KW-1133">Transmembrane helix</keyword>
<dbReference type="InterPro" id="IPR021807">
    <property type="entry name" value="LivHM_N"/>
</dbReference>
<evidence type="ECO:0000256" key="4">
    <source>
        <dbReference type="ARBA" id="ARBA00022989"/>
    </source>
</evidence>
<dbReference type="GO" id="GO:0005886">
    <property type="term" value="C:plasma membrane"/>
    <property type="evidence" value="ECO:0007669"/>
    <property type="project" value="UniProtKB-SubCell"/>
</dbReference>
<dbReference type="RefSeq" id="WP_065992632.1">
    <property type="nucleotide sequence ID" value="NZ_MDEN01000069.1"/>
</dbReference>
<evidence type="ECO:0000256" key="1">
    <source>
        <dbReference type="ARBA" id="ARBA00004429"/>
    </source>
</evidence>
<keyword evidence="5 6" id="KW-0472">Membrane</keyword>
<evidence type="ECO:0000256" key="6">
    <source>
        <dbReference type="SAM" id="Phobius"/>
    </source>
</evidence>
<reference evidence="8 9" key="1">
    <citation type="submission" date="2016-08" db="EMBL/GenBank/DDBJ databases">
        <title>Whole genome sequence of Pseudomonas graminis strain UASWS1507, a potential biological control agent for agriculture.</title>
        <authorList>
            <person name="Crovadore J."/>
            <person name="Calmin G."/>
            <person name="Chablais R."/>
            <person name="Cochard B."/>
            <person name="Lefort F."/>
        </authorList>
    </citation>
    <scope>NUCLEOTIDE SEQUENCE [LARGE SCALE GENOMIC DNA]</scope>
    <source>
        <strain evidence="8 9">UASWS1507</strain>
    </source>
</reference>
<feature type="transmembrane region" description="Helical" evidence="6">
    <location>
        <begin position="305"/>
        <end position="330"/>
    </location>
</feature>
<evidence type="ECO:0000313" key="8">
    <source>
        <dbReference type="EMBL" id="OCX11407.1"/>
    </source>
</evidence>
<comment type="caution">
    <text evidence="8">The sequence shown here is derived from an EMBL/GenBank/DDBJ whole genome shotgun (WGS) entry which is preliminary data.</text>
</comment>
<feature type="transmembrane region" description="Helical" evidence="6">
    <location>
        <begin position="93"/>
        <end position="110"/>
    </location>
</feature>